<comment type="caution">
    <text evidence="2">The sequence shown here is derived from an EMBL/GenBank/DDBJ whole genome shotgun (WGS) entry which is preliminary data.</text>
</comment>
<evidence type="ECO:0000256" key="1">
    <source>
        <dbReference type="SAM" id="Phobius"/>
    </source>
</evidence>
<dbReference type="Proteomes" id="UP000228875">
    <property type="component" value="Unassembled WGS sequence"/>
</dbReference>
<dbReference type="AlphaFoldDB" id="A0A2M8DM92"/>
<feature type="transmembrane region" description="Helical" evidence="1">
    <location>
        <begin position="40"/>
        <end position="59"/>
    </location>
</feature>
<keyword evidence="1" id="KW-0812">Transmembrane</keyword>
<name>A0A2M8DM92_9BACT</name>
<evidence type="ECO:0000313" key="3">
    <source>
        <dbReference type="Proteomes" id="UP000228875"/>
    </source>
</evidence>
<accession>A0A2M8DM92</accession>
<proteinExistence type="predicted"/>
<dbReference type="EMBL" id="PFTB01000062">
    <property type="protein sequence ID" value="PJB99245.1"/>
    <property type="molecule type" value="Genomic_DNA"/>
</dbReference>
<keyword evidence="1" id="KW-0472">Membrane</keyword>
<organism evidence="2 3">
    <name type="scientific">Candidatus Nealsonbacteria bacterium CG_4_9_14_0_8_um_filter_35_12</name>
    <dbReference type="NCBI Taxonomy" id="1974692"/>
    <lineage>
        <taxon>Bacteria</taxon>
        <taxon>Candidatus Nealsoniibacteriota</taxon>
    </lineage>
</organism>
<reference evidence="3" key="1">
    <citation type="submission" date="2017-09" db="EMBL/GenBank/DDBJ databases">
        <title>Depth-based differentiation of microbial function through sediment-hosted aquifers and enrichment of novel symbionts in the deep terrestrial subsurface.</title>
        <authorList>
            <person name="Probst A.J."/>
            <person name="Ladd B."/>
            <person name="Jarett J.K."/>
            <person name="Geller-Mcgrath D.E."/>
            <person name="Sieber C.M.K."/>
            <person name="Emerson J.B."/>
            <person name="Anantharaman K."/>
            <person name="Thomas B.C."/>
            <person name="Malmstrom R."/>
            <person name="Stieglmeier M."/>
            <person name="Klingl A."/>
            <person name="Woyke T."/>
            <person name="Ryan C.M."/>
            <person name="Banfield J.F."/>
        </authorList>
    </citation>
    <scope>NUCLEOTIDE SEQUENCE [LARGE SCALE GENOMIC DNA]</scope>
</reference>
<evidence type="ECO:0000313" key="2">
    <source>
        <dbReference type="EMBL" id="PJB99245.1"/>
    </source>
</evidence>
<keyword evidence="1" id="KW-1133">Transmembrane helix</keyword>
<protein>
    <submittedName>
        <fullName evidence="2">Uncharacterized protein</fullName>
    </submittedName>
</protein>
<gene>
    <name evidence="2" type="ORF">CO077_02785</name>
</gene>
<sequence>MGPFAYPSGARLGCSHAMNKLQRLTEFLKKIFWKIGENPLSAFFILLVLALIFDGLIFYQYSFLAEKKEPQIIERPVQFKEELYQKILKEWERRQEKFEKSDLKEYRGLFRVLQPPAGLTE</sequence>